<sequence length="162" mass="18176">MEMSSIQTGQLISLLINNVLMVITGAIVVLAAWLRWRWLLTTSGYGSPGKRRQCRWAYLSFLLTVVMLFGMLASLSALALRAIVALNVLVVGAMVFFLLGVLALVGALGLWFWDMFSPVEFKPSRRPRQRTMLHAPAVTLMSVAMSVGDRSRRKRGPRRLRR</sequence>
<keyword evidence="1" id="KW-0472">Membrane</keyword>
<gene>
    <name evidence="2" type="ORF">IXB28_07695</name>
</gene>
<accession>A0ABS5Y533</accession>
<feature type="transmembrane region" description="Helical" evidence="1">
    <location>
        <begin position="133"/>
        <end position="152"/>
    </location>
</feature>
<keyword evidence="1" id="KW-1133">Transmembrane helix</keyword>
<feature type="transmembrane region" description="Helical" evidence="1">
    <location>
        <begin position="56"/>
        <end position="80"/>
    </location>
</feature>
<dbReference type="Proteomes" id="UP001196661">
    <property type="component" value="Unassembled WGS sequence"/>
</dbReference>
<keyword evidence="3" id="KW-1185">Reference proteome</keyword>
<feature type="transmembrane region" description="Helical" evidence="1">
    <location>
        <begin position="87"/>
        <end position="113"/>
    </location>
</feature>
<dbReference type="EMBL" id="JADOER010000005">
    <property type="protein sequence ID" value="MBT9312085.1"/>
    <property type="molecule type" value="Genomic_DNA"/>
</dbReference>
<protein>
    <submittedName>
        <fullName evidence="2">Uncharacterized protein</fullName>
    </submittedName>
</protein>
<keyword evidence="1" id="KW-0812">Transmembrane</keyword>
<evidence type="ECO:0000256" key="1">
    <source>
        <dbReference type="SAM" id="Phobius"/>
    </source>
</evidence>
<feature type="transmembrane region" description="Helical" evidence="1">
    <location>
        <begin position="12"/>
        <end position="36"/>
    </location>
</feature>
<evidence type="ECO:0000313" key="2">
    <source>
        <dbReference type="EMBL" id="MBT9312085.1"/>
    </source>
</evidence>
<proteinExistence type="predicted"/>
<organism evidence="2 3">
    <name type="scientific">Leptothoe kymatousa TAU-MAC 1615</name>
    <dbReference type="NCBI Taxonomy" id="2364775"/>
    <lineage>
        <taxon>Bacteria</taxon>
        <taxon>Bacillati</taxon>
        <taxon>Cyanobacteriota</taxon>
        <taxon>Cyanophyceae</taxon>
        <taxon>Nodosilineales</taxon>
        <taxon>Cymatolegaceae</taxon>
        <taxon>Leptothoe</taxon>
        <taxon>Leptothoe kymatousa</taxon>
    </lineage>
</organism>
<comment type="caution">
    <text evidence="2">The sequence shown here is derived from an EMBL/GenBank/DDBJ whole genome shotgun (WGS) entry which is preliminary data.</text>
</comment>
<reference evidence="2 3" key="1">
    <citation type="journal article" date="2021" name="Mar. Drugs">
        <title>Genome Reduction and Secondary Metabolism of the Marine Sponge-Associated Cyanobacterium Leptothoe.</title>
        <authorList>
            <person name="Konstantinou D."/>
            <person name="Popin R.V."/>
            <person name="Fewer D.P."/>
            <person name="Sivonen K."/>
            <person name="Gkelis S."/>
        </authorList>
    </citation>
    <scope>NUCLEOTIDE SEQUENCE [LARGE SCALE GENOMIC DNA]</scope>
    <source>
        <strain evidence="2 3">TAU-MAC 1615</strain>
    </source>
</reference>
<evidence type="ECO:0000313" key="3">
    <source>
        <dbReference type="Proteomes" id="UP001196661"/>
    </source>
</evidence>
<name>A0ABS5Y533_9CYAN</name>